<dbReference type="RefSeq" id="WP_205256585.1">
    <property type="nucleotide sequence ID" value="NZ_BAAAPV010000001.1"/>
</dbReference>
<evidence type="ECO:0000313" key="2">
    <source>
        <dbReference type="Proteomes" id="UP000663801"/>
    </source>
</evidence>
<dbReference type="AlphaFoldDB" id="A0A939C2E2"/>
<sequence>MVTLLEQEMYTEAGAASLLGVPQPTLHYWLEGKASGTKTYRPVIREHSTGNKNVTWAEFIEAGLLRQYRRVHNVPMAELRALITHLQDSYGIPYPLAHAKPFISGRELLLNAQDDADLHPDFALVATVNGQLVLTPSAEQFYQRVTWINDVAAKWRPASADRSTVVIDPEIRGGRPSVGGISTAALWEQAEDGAAVPDLVDLFGLTIRDVRWALSYESEEAARAA</sequence>
<accession>A0A939C2E2</accession>
<dbReference type="Proteomes" id="UP000663801">
    <property type="component" value="Unassembled WGS sequence"/>
</dbReference>
<comment type="caution">
    <text evidence="1">The sequence shown here is derived from an EMBL/GenBank/DDBJ whole genome shotgun (WGS) entry which is preliminary data.</text>
</comment>
<keyword evidence="2" id="KW-1185">Reference proteome</keyword>
<organism evidence="1 2">
    <name type="scientific">Nakamurella flavida</name>
    <dbReference type="NCBI Taxonomy" id="363630"/>
    <lineage>
        <taxon>Bacteria</taxon>
        <taxon>Bacillati</taxon>
        <taxon>Actinomycetota</taxon>
        <taxon>Actinomycetes</taxon>
        <taxon>Nakamurellales</taxon>
        <taxon>Nakamurellaceae</taxon>
        <taxon>Nakamurella</taxon>
    </lineage>
</organism>
<protein>
    <recommendedName>
        <fullName evidence="3">DUF433 domain-containing protein</fullName>
    </recommendedName>
</protein>
<evidence type="ECO:0008006" key="3">
    <source>
        <dbReference type="Google" id="ProtNLM"/>
    </source>
</evidence>
<evidence type="ECO:0000313" key="1">
    <source>
        <dbReference type="EMBL" id="MBM9476475.1"/>
    </source>
</evidence>
<name>A0A939C2E2_9ACTN</name>
<gene>
    <name evidence="1" type="ORF">JL107_08485</name>
</gene>
<dbReference type="EMBL" id="JAERWL010000007">
    <property type="protein sequence ID" value="MBM9476475.1"/>
    <property type="molecule type" value="Genomic_DNA"/>
</dbReference>
<proteinExistence type="predicted"/>
<reference evidence="1" key="1">
    <citation type="submission" date="2021-01" db="EMBL/GenBank/DDBJ databases">
        <title>KCTC 19127 draft genome.</title>
        <authorList>
            <person name="An D."/>
        </authorList>
    </citation>
    <scope>NUCLEOTIDE SEQUENCE</scope>
    <source>
        <strain evidence="1">KCTC 19127</strain>
    </source>
</reference>